<dbReference type="EMBL" id="QKRA01000003">
    <property type="protein sequence ID" value="RDL44519.1"/>
    <property type="molecule type" value="Genomic_DNA"/>
</dbReference>
<evidence type="ECO:0000256" key="1">
    <source>
        <dbReference type="ARBA" id="ARBA00004429"/>
    </source>
</evidence>
<evidence type="ECO:0000313" key="11">
    <source>
        <dbReference type="EMBL" id="RDL44519.1"/>
    </source>
</evidence>
<evidence type="ECO:0000256" key="7">
    <source>
        <dbReference type="ARBA" id="ARBA00023136"/>
    </source>
</evidence>
<dbReference type="InterPro" id="IPR007387">
    <property type="entry name" value="TRAP_DctQ"/>
</dbReference>
<dbReference type="GO" id="GO:0022857">
    <property type="term" value="F:transmembrane transporter activity"/>
    <property type="evidence" value="ECO:0007669"/>
    <property type="project" value="UniProtKB-UniRule"/>
</dbReference>
<evidence type="ECO:0000256" key="9">
    <source>
        <dbReference type="RuleBase" id="RU369079"/>
    </source>
</evidence>
<dbReference type="GO" id="GO:0015740">
    <property type="term" value="P:C4-dicarboxylate transport"/>
    <property type="evidence" value="ECO:0007669"/>
    <property type="project" value="TreeGrafter"/>
</dbReference>
<sequence>MTIKEASKVVTFFLRFSATIARICDVLSASILAVIISINFLSIVARYVLNSPIGWGEEFMRYGIIWAVYIVAGTTFRYSEQMVIDLIDLIPSALVRKLAAFISLVATLILAAVVVSLGFVFILDTGQVSPSMRIPMWIPYSAVVLGYLLIAIQALAAFIETIMKPTSAVGESS</sequence>
<dbReference type="PANTHER" id="PTHR35011">
    <property type="entry name" value="2,3-DIKETO-L-GULONATE TRAP TRANSPORTER SMALL PERMEASE PROTEIN YIAM"/>
    <property type="match status" value="1"/>
</dbReference>
<dbReference type="RefSeq" id="WP_115467782.1">
    <property type="nucleotide sequence ID" value="NZ_QKRA01000003.1"/>
</dbReference>
<keyword evidence="3" id="KW-1003">Cell membrane</keyword>
<dbReference type="PANTHER" id="PTHR35011:SF2">
    <property type="entry name" value="2,3-DIKETO-L-GULONATE TRAP TRANSPORTER SMALL PERMEASE PROTEIN YIAM"/>
    <property type="match status" value="1"/>
</dbReference>
<comment type="subcellular location">
    <subcellularLocation>
        <location evidence="1 9">Cell inner membrane</location>
        <topology evidence="1 9">Multi-pass membrane protein</topology>
    </subcellularLocation>
</comment>
<feature type="domain" description="Tripartite ATP-independent periplasmic transporters DctQ component" evidence="10">
    <location>
        <begin position="36"/>
        <end position="162"/>
    </location>
</feature>
<keyword evidence="7 9" id="KW-0472">Membrane</keyword>
<keyword evidence="5 9" id="KW-0812">Transmembrane</keyword>
<proteinExistence type="inferred from homology"/>
<name>A0A370U9R1_9GAMM</name>
<evidence type="ECO:0000256" key="6">
    <source>
        <dbReference type="ARBA" id="ARBA00022989"/>
    </source>
</evidence>
<comment type="caution">
    <text evidence="11">The sequence shown here is derived from an EMBL/GenBank/DDBJ whole genome shotgun (WGS) entry which is preliminary data.</text>
</comment>
<comment type="function">
    <text evidence="9">Part of the tripartite ATP-independent periplasmic (TRAP) transport system.</text>
</comment>
<dbReference type="AlphaFoldDB" id="A0A370U9R1"/>
<evidence type="ECO:0000256" key="5">
    <source>
        <dbReference type="ARBA" id="ARBA00022692"/>
    </source>
</evidence>
<reference evidence="11 12" key="1">
    <citation type="submission" date="2018-06" db="EMBL/GenBank/DDBJ databases">
        <title>Marinomonas sp. YLB-05 draft genome sequence.</title>
        <authorList>
            <person name="Yu L."/>
            <person name="Tang X."/>
        </authorList>
    </citation>
    <scope>NUCLEOTIDE SEQUENCE [LARGE SCALE GENOMIC DNA]</scope>
    <source>
        <strain evidence="11 12">YLB-05</strain>
    </source>
</reference>
<gene>
    <name evidence="11" type="ORF">DN730_08990</name>
</gene>
<dbReference type="InterPro" id="IPR055348">
    <property type="entry name" value="DctQ"/>
</dbReference>
<comment type="similarity">
    <text evidence="8 9">Belongs to the TRAP transporter small permease family.</text>
</comment>
<protein>
    <recommendedName>
        <fullName evidence="9">TRAP transporter small permease protein</fullName>
    </recommendedName>
</protein>
<keyword evidence="6 9" id="KW-1133">Transmembrane helix</keyword>
<feature type="transmembrane region" description="Helical" evidence="9">
    <location>
        <begin position="59"/>
        <end position="78"/>
    </location>
</feature>
<comment type="subunit">
    <text evidence="9">The complex comprises the extracytoplasmic solute receptor protein and the two transmembrane proteins.</text>
</comment>
<evidence type="ECO:0000256" key="3">
    <source>
        <dbReference type="ARBA" id="ARBA00022475"/>
    </source>
</evidence>
<keyword evidence="12" id="KW-1185">Reference proteome</keyword>
<feature type="transmembrane region" description="Helical" evidence="9">
    <location>
        <begin position="137"/>
        <end position="159"/>
    </location>
</feature>
<feature type="transmembrane region" description="Helical" evidence="9">
    <location>
        <begin position="98"/>
        <end position="122"/>
    </location>
</feature>
<accession>A0A370U9R1</accession>
<evidence type="ECO:0000313" key="12">
    <source>
        <dbReference type="Proteomes" id="UP000254326"/>
    </source>
</evidence>
<keyword evidence="2 9" id="KW-0813">Transport</keyword>
<evidence type="ECO:0000256" key="8">
    <source>
        <dbReference type="ARBA" id="ARBA00038436"/>
    </source>
</evidence>
<dbReference type="OrthoDB" id="2085311at2"/>
<evidence type="ECO:0000259" key="10">
    <source>
        <dbReference type="Pfam" id="PF04290"/>
    </source>
</evidence>
<keyword evidence="4 9" id="KW-0997">Cell inner membrane</keyword>
<organism evidence="11 12">
    <name type="scientific">Marinomonas piezotolerans</name>
    <dbReference type="NCBI Taxonomy" id="2213058"/>
    <lineage>
        <taxon>Bacteria</taxon>
        <taxon>Pseudomonadati</taxon>
        <taxon>Pseudomonadota</taxon>
        <taxon>Gammaproteobacteria</taxon>
        <taxon>Oceanospirillales</taxon>
        <taxon>Oceanospirillaceae</taxon>
        <taxon>Marinomonas</taxon>
    </lineage>
</organism>
<feature type="transmembrane region" description="Helical" evidence="9">
    <location>
        <begin position="20"/>
        <end position="47"/>
    </location>
</feature>
<dbReference type="Proteomes" id="UP000254326">
    <property type="component" value="Unassembled WGS sequence"/>
</dbReference>
<dbReference type="GO" id="GO:0005886">
    <property type="term" value="C:plasma membrane"/>
    <property type="evidence" value="ECO:0007669"/>
    <property type="project" value="UniProtKB-SubCell"/>
</dbReference>
<dbReference type="Pfam" id="PF04290">
    <property type="entry name" value="DctQ"/>
    <property type="match status" value="1"/>
</dbReference>
<evidence type="ECO:0000256" key="4">
    <source>
        <dbReference type="ARBA" id="ARBA00022519"/>
    </source>
</evidence>
<evidence type="ECO:0000256" key="2">
    <source>
        <dbReference type="ARBA" id="ARBA00022448"/>
    </source>
</evidence>